<dbReference type="EMBL" id="JACGWJ010000006">
    <property type="protein sequence ID" value="KAL0413557.1"/>
    <property type="molecule type" value="Genomic_DNA"/>
</dbReference>
<name>A0AAW2UA30_SESRA</name>
<dbReference type="AlphaFoldDB" id="A0AAW2UA30"/>
<dbReference type="PANTHER" id="PTHR33240:SF15">
    <property type="entry name" value="GAG-PRO-LIKE PROTEIN"/>
    <property type="match status" value="1"/>
</dbReference>
<proteinExistence type="predicted"/>
<sequence length="161" mass="17920">MRAASPSEEIYDCREVIITEIPEEEISFSSKDLEKGISPHSDALVISATVSNFWEKKWLVDSGSPADILFFAAFSQMEIGVNMLTKVNTPLVGFNESVVELLGEVALPISIGTIPHRATKDVKFFYGGCPLVLQYYNRTPTLKFCHGSSFNILHEIEIPHL</sequence>
<organism evidence="1">
    <name type="scientific">Sesamum radiatum</name>
    <name type="common">Black benniseed</name>
    <dbReference type="NCBI Taxonomy" id="300843"/>
    <lineage>
        <taxon>Eukaryota</taxon>
        <taxon>Viridiplantae</taxon>
        <taxon>Streptophyta</taxon>
        <taxon>Embryophyta</taxon>
        <taxon>Tracheophyta</taxon>
        <taxon>Spermatophyta</taxon>
        <taxon>Magnoliopsida</taxon>
        <taxon>eudicotyledons</taxon>
        <taxon>Gunneridae</taxon>
        <taxon>Pentapetalae</taxon>
        <taxon>asterids</taxon>
        <taxon>lamiids</taxon>
        <taxon>Lamiales</taxon>
        <taxon>Pedaliaceae</taxon>
        <taxon>Sesamum</taxon>
    </lineage>
</organism>
<reference evidence="1" key="2">
    <citation type="journal article" date="2024" name="Plant">
        <title>Genomic evolution and insights into agronomic trait innovations of Sesamum species.</title>
        <authorList>
            <person name="Miao H."/>
            <person name="Wang L."/>
            <person name="Qu L."/>
            <person name="Liu H."/>
            <person name="Sun Y."/>
            <person name="Le M."/>
            <person name="Wang Q."/>
            <person name="Wei S."/>
            <person name="Zheng Y."/>
            <person name="Lin W."/>
            <person name="Duan Y."/>
            <person name="Cao H."/>
            <person name="Xiong S."/>
            <person name="Wang X."/>
            <person name="Wei L."/>
            <person name="Li C."/>
            <person name="Ma Q."/>
            <person name="Ju M."/>
            <person name="Zhao R."/>
            <person name="Li G."/>
            <person name="Mu C."/>
            <person name="Tian Q."/>
            <person name="Mei H."/>
            <person name="Zhang T."/>
            <person name="Gao T."/>
            <person name="Zhang H."/>
        </authorList>
    </citation>
    <scope>NUCLEOTIDE SEQUENCE</scope>
    <source>
        <strain evidence="1">G02</strain>
    </source>
</reference>
<accession>A0AAW2UA30</accession>
<comment type="caution">
    <text evidence="1">The sequence shown here is derived from an EMBL/GenBank/DDBJ whole genome shotgun (WGS) entry which is preliminary data.</text>
</comment>
<protein>
    <submittedName>
        <fullName evidence="1">Uncharacterized protein</fullName>
    </submittedName>
</protein>
<gene>
    <name evidence="1" type="ORF">Sradi_1557400</name>
</gene>
<evidence type="ECO:0000313" key="1">
    <source>
        <dbReference type="EMBL" id="KAL0413557.1"/>
    </source>
</evidence>
<dbReference type="PANTHER" id="PTHR33240">
    <property type="entry name" value="OS08G0508500 PROTEIN"/>
    <property type="match status" value="1"/>
</dbReference>
<reference evidence="1" key="1">
    <citation type="submission" date="2020-06" db="EMBL/GenBank/DDBJ databases">
        <authorList>
            <person name="Li T."/>
            <person name="Hu X."/>
            <person name="Zhang T."/>
            <person name="Song X."/>
            <person name="Zhang H."/>
            <person name="Dai N."/>
            <person name="Sheng W."/>
            <person name="Hou X."/>
            <person name="Wei L."/>
        </authorList>
    </citation>
    <scope>NUCLEOTIDE SEQUENCE</scope>
    <source>
        <strain evidence="1">G02</strain>
        <tissue evidence="1">Leaf</tissue>
    </source>
</reference>